<evidence type="ECO:0000256" key="5">
    <source>
        <dbReference type="ARBA" id="ARBA00022725"/>
    </source>
</evidence>
<keyword evidence="11" id="KW-0325">Glycoprotein</keyword>
<reference evidence="15 16" key="1">
    <citation type="journal article" date="2021" name="Sci. Rep.">
        <title>Chromosome anchoring in Senegalese sole (Solea senegalensis) reveals sex-associated markers and genome rearrangements in flatfish.</title>
        <authorList>
            <person name="Guerrero-Cozar I."/>
            <person name="Gomez-Garrido J."/>
            <person name="Berbel C."/>
            <person name="Martinez-Blanch J.F."/>
            <person name="Alioto T."/>
            <person name="Claros M.G."/>
            <person name="Gagnaire P.A."/>
            <person name="Manchado M."/>
        </authorList>
    </citation>
    <scope>NUCLEOTIDE SEQUENCE [LARGE SCALE GENOMIC DNA]</scope>
    <source>
        <strain evidence="15">Sse05_10M</strain>
    </source>
</reference>
<dbReference type="GO" id="GO:0005549">
    <property type="term" value="F:odorant binding"/>
    <property type="evidence" value="ECO:0007669"/>
    <property type="project" value="TreeGrafter"/>
</dbReference>
<keyword evidence="7" id="KW-0297">G-protein coupled receptor</keyword>
<keyword evidence="4 13" id="KW-0812">Transmembrane</keyword>
<comment type="caution">
    <text evidence="15">The sequence shown here is derived from an EMBL/GenBank/DDBJ whole genome shotgun (WGS) entry which is preliminary data.</text>
</comment>
<feature type="transmembrane region" description="Helical" evidence="13">
    <location>
        <begin position="201"/>
        <end position="220"/>
    </location>
</feature>
<dbReference type="EMBL" id="JAGKHQ010000020">
    <property type="protein sequence ID" value="KAG7478958.1"/>
    <property type="molecule type" value="Genomic_DNA"/>
</dbReference>
<keyword evidence="8 13" id="KW-0472">Membrane</keyword>
<dbReference type="SUPFAM" id="SSF81321">
    <property type="entry name" value="Family A G protein-coupled receptor-like"/>
    <property type="match status" value="1"/>
</dbReference>
<keyword evidence="9" id="KW-1015">Disulfide bond</keyword>
<feature type="transmembrane region" description="Helical" evidence="13">
    <location>
        <begin position="280"/>
        <end position="300"/>
    </location>
</feature>
<gene>
    <name evidence="15" type="ORF">JOB18_013590</name>
</gene>
<evidence type="ECO:0000256" key="9">
    <source>
        <dbReference type="ARBA" id="ARBA00023157"/>
    </source>
</evidence>
<dbReference type="GO" id="GO:0005886">
    <property type="term" value="C:plasma membrane"/>
    <property type="evidence" value="ECO:0007669"/>
    <property type="project" value="UniProtKB-SubCell"/>
</dbReference>
<dbReference type="PANTHER" id="PTHR26451:SF885">
    <property type="entry name" value="OLFACTORY RECEPTOR"/>
    <property type="match status" value="1"/>
</dbReference>
<feature type="domain" description="G-protein coupled receptors family 1 profile" evidence="14">
    <location>
        <begin position="46"/>
        <end position="296"/>
    </location>
</feature>
<dbReference type="Proteomes" id="UP000693946">
    <property type="component" value="Linkage Group LG8"/>
</dbReference>
<evidence type="ECO:0000256" key="1">
    <source>
        <dbReference type="ARBA" id="ARBA00004651"/>
    </source>
</evidence>
<dbReference type="InterPro" id="IPR052921">
    <property type="entry name" value="GPCR1_Superfamily_Member"/>
</dbReference>
<dbReference type="InterPro" id="IPR017452">
    <property type="entry name" value="GPCR_Rhodpsn_7TM"/>
</dbReference>
<accession>A0AAV6PWA4</accession>
<evidence type="ECO:0000256" key="7">
    <source>
        <dbReference type="ARBA" id="ARBA00023040"/>
    </source>
</evidence>
<evidence type="ECO:0000256" key="13">
    <source>
        <dbReference type="SAM" id="Phobius"/>
    </source>
</evidence>
<keyword evidence="12" id="KW-0807">Transducer</keyword>
<keyword evidence="3" id="KW-0716">Sensory transduction</keyword>
<dbReference type="FunFam" id="1.20.1070.10:FF:000024">
    <property type="entry name" value="Olfactory receptor"/>
    <property type="match status" value="1"/>
</dbReference>
<keyword evidence="6 13" id="KW-1133">Transmembrane helix</keyword>
<evidence type="ECO:0000256" key="11">
    <source>
        <dbReference type="ARBA" id="ARBA00023180"/>
    </source>
</evidence>
<sequence>MRRRMKILLNSSQVSHFSLAAYSDPGPVKYVIFLVVLCYFLLIIFANVLLIAVICMNRSLHEPMYLFLCSLFVNELYGSTGLFPALLHHIIADVHTISTFFCFMQIYTIHFYGSVEIFTLSVMSYDKYLAICHPLQYHRRMTAAKVGAFTAFVWLYSVLATVVMISLTLSLQLCGNTIDKVYCDNFSVVRLSCFDTRVNNVYGLVYMFTVIVSLIFLILFSYMRILRVCFNGCSQTRQKALSTCTPHLASLINFSFGAFFEIVQGRFDMSRVPTTVRVFLSLYWLIGQPFFNPLMHGLILTKIRVVCKSLTFRK</sequence>
<name>A0AAV6PWA4_SOLSE</name>
<evidence type="ECO:0000256" key="8">
    <source>
        <dbReference type="ARBA" id="ARBA00023136"/>
    </source>
</evidence>
<protein>
    <submittedName>
        <fullName evidence="15">Olfactory receptor 142-like</fullName>
    </submittedName>
</protein>
<evidence type="ECO:0000256" key="10">
    <source>
        <dbReference type="ARBA" id="ARBA00023170"/>
    </source>
</evidence>
<feature type="transmembrane region" description="Helical" evidence="13">
    <location>
        <begin position="240"/>
        <end position="260"/>
    </location>
</feature>
<feature type="transmembrane region" description="Helical" evidence="13">
    <location>
        <begin position="146"/>
        <end position="167"/>
    </location>
</feature>
<dbReference type="Pfam" id="PF13853">
    <property type="entry name" value="7tm_4"/>
    <property type="match status" value="1"/>
</dbReference>
<keyword evidence="10 15" id="KW-0675">Receptor</keyword>
<feature type="transmembrane region" description="Helical" evidence="13">
    <location>
        <begin position="30"/>
        <end position="53"/>
    </location>
</feature>
<dbReference type="PANTHER" id="PTHR26451">
    <property type="entry name" value="G_PROTEIN_RECEP_F1_2 DOMAIN-CONTAINING PROTEIN"/>
    <property type="match status" value="1"/>
</dbReference>
<organism evidence="15 16">
    <name type="scientific">Solea senegalensis</name>
    <name type="common">Senegalese sole</name>
    <dbReference type="NCBI Taxonomy" id="28829"/>
    <lineage>
        <taxon>Eukaryota</taxon>
        <taxon>Metazoa</taxon>
        <taxon>Chordata</taxon>
        <taxon>Craniata</taxon>
        <taxon>Vertebrata</taxon>
        <taxon>Euteleostomi</taxon>
        <taxon>Actinopterygii</taxon>
        <taxon>Neopterygii</taxon>
        <taxon>Teleostei</taxon>
        <taxon>Neoteleostei</taxon>
        <taxon>Acanthomorphata</taxon>
        <taxon>Carangaria</taxon>
        <taxon>Pleuronectiformes</taxon>
        <taxon>Pleuronectoidei</taxon>
        <taxon>Soleidae</taxon>
        <taxon>Solea</taxon>
    </lineage>
</organism>
<dbReference type="AlphaFoldDB" id="A0AAV6PWA4"/>
<feature type="transmembrane region" description="Helical" evidence="13">
    <location>
        <begin position="97"/>
        <end position="125"/>
    </location>
</feature>
<proteinExistence type="predicted"/>
<keyword evidence="5" id="KW-0552">Olfaction</keyword>
<keyword evidence="2" id="KW-1003">Cell membrane</keyword>
<evidence type="ECO:0000256" key="2">
    <source>
        <dbReference type="ARBA" id="ARBA00022475"/>
    </source>
</evidence>
<evidence type="ECO:0000313" key="16">
    <source>
        <dbReference type="Proteomes" id="UP000693946"/>
    </source>
</evidence>
<evidence type="ECO:0000256" key="4">
    <source>
        <dbReference type="ARBA" id="ARBA00022692"/>
    </source>
</evidence>
<evidence type="ECO:0000256" key="3">
    <source>
        <dbReference type="ARBA" id="ARBA00022606"/>
    </source>
</evidence>
<dbReference type="GO" id="GO:0004984">
    <property type="term" value="F:olfactory receptor activity"/>
    <property type="evidence" value="ECO:0007669"/>
    <property type="project" value="InterPro"/>
</dbReference>
<feature type="transmembrane region" description="Helical" evidence="13">
    <location>
        <begin position="65"/>
        <end position="91"/>
    </location>
</feature>
<keyword evidence="16" id="KW-1185">Reference proteome</keyword>
<evidence type="ECO:0000313" key="15">
    <source>
        <dbReference type="EMBL" id="KAG7478958.1"/>
    </source>
</evidence>
<dbReference type="InterPro" id="IPR000725">
    <property type="entry name" value="Olfact_rcpt"/>
</dbReference>
<dbReference type="PROSITE" id="PS50262">
    <property type="entry name" value="G_PROTEIN_RECEP_F1_2"/>
    <property type="match status" value="1"/>
</dbReference>
<evidence type="ECO:0000259" key="14">
    <source>
        <dbReference type="PROSITE" id="PS50262"/>
    </source>
</evidence>
<comment type="subcellular location">
    <subcellularLocation>
        <location evidence="1">Cell membrane</location>
        <topology evidence="1">Multi-pass membrane protein</topology>
    </subcellularLocation>
</comment>
<dbReference type="GO" id="GO:0004930">
    <property type="term" value="F:G protein-coupled receptor activity"/>
    <property type="evidence" value="ECO:0007669"/>
    <property type="project" value="UniProtKB-KW"/>
</dbReference>
<evidence type="ECO:0000256" key="12">
    <source>
        <dbReference type="ARBA" id="ARBA00023224"/>
    </source>
</evidence>
<evidence type="ECO:0000256" key="6">
    <source>
        <dbReference type="ARBA" id="ARBA00022989"/>
    </source>
</evidence>